<organism evidence="3 4">
    <name type="scientific">Novosphingobium organovorum</name>
    <dbReference type="NCBI Taxonomy" id="2930092"/>
    <lineage>
        <taxon>Bacteria</taxon>
        <taxon>Pseudomonadati</taxon>
        <taxon>Pseudomonadota</taxon>
        <taxon>Alphaproteobacteria</taxon>
        <taxon>Sphingomonadales</taxon>
        <taxon>Sphingomonadaceae</taxon>
        <taxon>Novosphingobium</taxon>
    </lineage>
</organism>
<dbReference type="RefSeq" id="WP_244017201.1">
    <property type="nucleotide sequence ID" value="NZ_JALHLF010000008.1"/>
</dbReference>
<feature type="chain" id="PRO_5046860275" evidence="2">
    <location>
        <begin position="30"/>
        <end position="391"/>
    </location>
</feature>
<keyword evidence="4" id="KW-1185">Reference proteome</keyword>
<sequence>MGAISRRLLGALGGVVLLGATCGVPMATAKPASTPDKAASKGAIAFKPGKSWKHPETGQVFPPMLAGFTLREVRDLSESRSDIAVVYRDESGSALLSVFYFRAGLPDVSIWQDRILTTIARNMGGWGKVGEEPAQRASFSPVNGVPDSGALLTVALDGSQAYATGSAILSDGTWLLALRMTSRRFTQSQLTNHLLDAIAALPLPAAAATAPIGPSYVIEPCPQTPPQADAPRSIGAQGEAIAVALMASLAQDHKADTLEVADDPAAGASSGARRYCREDADGPNYSVYSNLAARNEHVIALDDAGSAVMLQSGPADLSAPDGGLIFTPTLRTAETTRLFRGFTASPSFAQMIAVVSNESPIASVGRTPKTQRDIAINPDVLDPDSVAEAKP</sequence>
<name>A0ABT0BAQ5_9SPHN</name>
<keyword evidence="2" id="KW-0732">Signal</keyword>
<proteinExistence type="predicted"/>
<evidence type="ECO:0000313" key="4">
    <source>
        <dbReference type="Proteomes" id="UP001162881"/>
    </source>
</evidence>
<protein>
    <submittedName>
        <fullName evidence="3">Uncharacterized protein</fullName>
    </submittedName>
</protein>
<reference evidence="3" key="1">
    <citation type="submission" date="2022-03" db="EMBL/GenBank/DDBJ databases">
        <title>Identification of a novel bacterium isolated from mangrove sediments.</title>
        <authorList>
            <person name="Pan X."/>
        </authorList>
    </citation>
    <scope>NUCLEOTIDE SEQUENCE</scope>
    <source>
        <strain evidence="3">B1949</strain>
    </source>
</reference>
<dbReference type="Proteomes" id="UP001162881">
    <property type="component" value="Unassembled WGS sequence"/>
</dbReference>
<evidence type="ECO:0000256" key="2">
    <source>
        <dbReference type="SAM" id="SignalP"/>
    </source>
</evidence>
<dbReference type="EMBL" id="JALHLF010000008">
    <property type="protein sequence ID" value="MCJ2181874.1"/>
    <property type="molecule type" value="Genomic_DNA"/>
</dbReference>
<comment type="caution">
    <text evidence="3">The sequence shown here is derived from an EMBL/GenBank/DDBJ whole genome shotgun (WGS) entry which is preliminary data.</text>
</comment>
<accession>A0ABT0BAQ5</accession>
<gene>
    <name evidence="3" type="ORF">MTR62_04035</name>
</gene>
<evidence type="ECO:0000313" key="3">
    <source>
        <dbReference type="EMBL" id="MCJ2181874.1"/>
    </source>
</evidence>
<feature type="region of interest" description="Disordered" evidence="1">
    <location>
        <begin position="364"/>
        <end position="391"/>
    </location>
</feature>
<evidence type="ECO:0000256" key="1">
    <source>
        <dbReference type="SAM" id="MobiDB-lite"/>
    </source>
</evidence>
<feature type="signal peptide" evidence="2">
    <location>
        <begin position="1"/>
        <end position="29"/>
    </location>
</feature>